<proteinExistence type="evidence at protein level"/>
<evidence type="ECO:0007829" key="4">
    <source>
        <dbReference type="PDB" id="5XMG"/>
    </source>
</evidence>
<dbReference type="PDBsum" id="5XMG"/>
<name>A0A232D7B1_PSEAI</name>
<evidence type="ECO:0000313" key="2">
    <source>
        <dbReference type="EMBL" id="MUI39372.1"/>
    </source>
</evidence>
<accession>A0A232D7B1</accession>
<evidence type="ECO:0007829" key="5">
    <source>
        <dbReference type="PDB" id="7WDK"/>
    </source>
</evidence>
<dbReference type="PDB" id="5XMG">
    <property type="method" value="X-ray"/>
    <property type="resolution" value="2.80 A"/>
    <property type="chains" value="A=2-344"/>
</dbReference>
<reference evidence="2 3" key="2">
    <citation type="submission" date="2019-11" db="EMBL/GenBank/DDBJ databases">
        <title>Genomes of ocular Pseudomonas aeruginosa isolates.</title>
        <authorList>
            <person name="Khan M."/>
            <person name="Rice S.A."/>
            <person name="Willcox M.D.P."/>
            <person name="Stapleton F."/>
        </authorList>
    </citation>
    <scope>NUCLEOTIDE SEQUENCE [LARGE SCALE GENOMIC DNA]</scope>
    <source>
        <strain evidence="2 3">PA221</strain>
    </source>
</reference>
<dbReference type="KEGG" id="paeb:NCGM1900_2779"/>
<dbReference type="RefSeq" id="WP_003092038.1">
    <property type="nucleotide sequence ID" value="NZ_CP096953.1"/>
</dbReference>
<gene>
    <name evidence="2" type="ORF">GNQ48_30755</name>
</gene>
<keyword evidence="4 5" id="KW-0002">3D-structure</keyword>
<dbReference type="Pfam" id="PF18426">
    <property type="entry name" value="Tli4_C"/>
    <property type="match status" value="1"/>
</dbReference>
<feature type="domain" description="Tle cognate immunity protein 4 C-terminal" evidence="1">
    <location>
        <begin position="182"/>
        <end position="227"/>
    </location>
</feature>
<organism evidence="2 3">
    <name type="scientific">Pseudomonas aeruginosa</name>
    <dbReference type="NCBI Taxonomy" id="287"/>
    <lineage>
        <taxon>Bacteria</taxon>
        <taxon>Pseudomonadati</taxon>
        <taxon>Pseudomonadota</taxon>
        <taxon>Gammaproteobacteria</taxon>
        <taxon>Pseudomonadales</taxon>
        <taxon>Pseudomonadaceae</taxon>
        <taxon>Pseudomonas</taxon>
    </lineage>
</organism>
<evidence type="ECO:0000313" key="3">
    <source>
        <dbReference type="Proteomes" id="UP000433532"/>
    </source>
</evidence>
<dbReference type="PDB" id="7WDK">
    <property type="method" value="EM"/>
    <property type="resolution" value="3.05 A"/>
    <property type="chains" value="B=1-344"/>
</dbReference>
<sequence>MTFEIPEEMEWATYDASRVWQISKGGGHNFTAEVTAVGDNGSYDYDSMIFYVSEKVDKNEFHNASNYIKGTAEIYQDHLRENIKLDKKAISTLQKNKSEEKSIERIKKGIAEMEAKIPLAKIYEHDLGIPDSHILGSKNIPFHVLLWRNQRVYYFTFSKPTENSAQRIKDLIARFRTRELYEVPNEPGICFPYGFIADDGKTAYELKNSLRFTRTPNVIFSLLTASANDPWQTRPTSGLYDSDFRPGYDRQKWKKSALLDSLHIGKRLAAFEGWRLDPRPDSGERERAWFGLAHTGGTLDPLVAIQVQTFQKGTDDLTDYTPPPEEVLPRLKALSQSIEQRLAR</sequence>
<reference evidence="4" key="1">
    <citation type="journal article" date="2017" name="Protein Sci.">
        <title>Structural and SAXS analysis of Tle5-Tli5 complex reveals a novel inhibition mechanism of H2-T6SS in Pseudomonas aeruginosa.</title>
        <authorList>
            <person name="Yang X.Y."/>
            <person name="Li Z.Q."/>
            <person name="Gao Z.Q."/>
            <person name="Wang W.J."/>
            <person name="Geng Z."/>
            <person name="Xu J.H."/>
            <person name="She Z."/>
            <person name="Dong Y.H."/>
        </authorList>
    </citation>
    <scope>X-RAY CRYSTALLOGRAPHY (2.80 ANGSTROMS) OF 2-344</scope>
</reference>
<protein>
    <recommendedName>
        <fullName evidence="1">Tle cognate immunity protein 4 C-terminal domain-containing protein</fullName>
    </recommendedName>
</protein>
<evidence type="ECO:0000259" key="1">
    <source>
        <dbReference type="Pfam" id="PF18426"/>
    </source>
</evidence>
<dbReference type="AlphaFoldDB" id="A0A232D7B1"/>
<dbReference type="SMR" id="A0A232D7B1"/>
<dbReference type="EMBL" id="WOAD01000055">
    <property type="protein sequence ID" value="MUI39372.1"/>
    <property type="molecule type" value="Genomic_DNA"/>
</dbReference>
<comment type="caution">
    <text evidence="2">The sequence shown here is derived from an EMBL/GenBank/DDBJ whole genome shotgun (WGS) entry which is preliminary data.</text>
</comment>
<reference evidence="5" key="3">
    <citation type="journal article" date="2022" name="Nat. Commun.">
        <title>Structural insights into PA3488-mediated inactivation of Pseudomonas aeruginosa PldA.</title>
        <authorList>
            <person name="Yang X."/>
            <person name="Li Z."/>
            <person name="Zhao L."/>
            <person name="She Z."/>
            <person name="Gao Z."/>
            <person name="Sui S.F."/>
            <person name="Dong Y."/>
            <person name="Li Y."/>
        </authorList>
    </citation>
    <scope>STRUCTURE BY ELECTRON MICROSCOPY (3.05 ANGSTROMS)</scope>
</reference>
<dbReference type="EMDB" id="EMD-32438"/>
<dbReference type="InterPro" id="IPR041290">
    <property type="entry name" value="Tli4_C"/>
</dbReference>
<dbReference type="Proteomes" id="UP000433532">
    <property type="component" value="Unassembled WGS sequence"/>
</dbReference>